<evidence type="ECO:0000313" key="2">
    <source>
        <dbReference type="EMBL" id="PRR80807.1"/>
    </source>
</evidence>
<keyword evidence="1" id="KW-1133">Transmembrane helix</keyword>
<dbReference type="RefSeq" id="WP_106010835.1">
    <property type="nucleotide sequence ID" value="NZ_JALCPJ010000004.1"/>
</dbReference>
<dbReference type="Proteomes" id="UP000237798">
    <property type="component" value="Unassembled WGS sequence"/>
</dbReference>
<dbReference type="InterPro" id="IPR021338">
    <property type="entry name" value="DUF2953"/>
</dbReference>
<protein>
    <recommendedName>
        <fullName evidence="4">DUF2953 domain-containing protein</fullName>
    </recommendedName>
</protein>
<keyword evidence="1" id="KW-0812">Transmembrane</keyword>
<feature type="transmembrane region" description="Helical" evidence="1">
    <location>
        <begin position="6"/>
        <end position="24"/>
    </location>
</feature>
<name>A0A2T0BAH3_9CLOT</name>
<comment type="caution">
    <text evidence="2">The sequence shown here is derived from an EMBL/GenBank/DDBJ whole genome shotgun (WGS) entry which is preliminary data.</text>
</comment>
<dbReference type="OrthoDB" id="1739345at2"/>
<dbReference type="AlphaFoldDB" id="A0A2T0BAH3"/>
<proteinExistence type="predicted"/>
<evidence type="ECO:0000313" key="3">
    <source>
        <dbReference type="Proteomes" id="UP000237798"/>
    </source>
</evidence>
<keyword evidence="3" id="KW-1185">Reference proteome</keyword>
<dbReference type="EMBL" id="PVXP01000082">
    <property type="protein sequence ID" value="PRR80807.1"/>
    <property type="molecule type" value="Genomic_DNA"/>
</dbReference>
<accession>A0A2T0BAH3</accession>
<organism evidence="2 3">
    <name type="scientific">Clostridium luticellarii</name>
    <dbReference type="NCBI Taxonomy" id="1691940"/>
    <lineage>
        <taxon>Bacteria</taxon>
        <taxon>Bacillati</taxon>
        <taxon>Bacillota</taxon>
        <taxon>Clostridia</taxon>
        <taxon>Eubacteriales</taxon>
        <taxon>Clostridiaceae</taxon>
        <taxon>Clostridium</taxon>
    </lineage>
</organism>
<evidence type="ECO:0008006" key="4">
    <source>
        <dbReference type="Google" id="ProtNLM"/>
    </source>
</evidence>
<dbReference type="Pfam" id="PF11167">
    <property type="entry name" value="DUF2953"/>
    <property type="match status" value="1"/>
</dbReference>
<reference evidence="2 3" key="1">
    <citation type="submission" date="2018-03" db="EMBL/GenBank/DDBJ databases">
        <title>Genome sequence of Clostridium luticellarii DSM 29923.</title>
        <authorList>
            <person name="Poehlein A."/>
            <person name="Daniel R."/>
        </authorList>
    </citation>
    <scope>NUCLEOTIDE SEQUENCE [LARGE SCALE GENOMIC DNA]</scope>
    <source>
        <strain evidence="2 3">DSM 29923</strain>
    </source>
</reference>
<keyword evidence="1" id="KW-0472">Membrane</keyword>
<sequence>MLKAVGIVILIVLVFLILVIVCNTKYKIGAILRKNIFKYNFKVKLFLGIISIIGVGDKKKIELFIKIFFVKKRIHMNSKQNKNLESNNTRSKGNILKQIEKIYGYKKFIKKIILIIRPEYVKIEGRYGLKDPYTTGMLGGLFTIIKAIVPKKSINMKPDFFNEVFNMSVAVKGRFKIVSLIFIAFKFFMADHVKIKFHKIYRRKSWKYEKSSRVKAG</sequence>
<evidence type="ECO:0000256" key="1">
    <source>
        <dbReference type="SAM" id="Phobius"/>
    </source>
</evidence>
<gene>
    <name evidence="2" type="ORF">CLLU_32900</name>
</gene>